<dbReference type="InterPro" id="IPR001878">
    <property type="entry name" value="Znf_CCHC"/>
</dbReference>
<evidence type="ECO:0000256" key="1">
    <source>
        <dbReference type="ARBA" id="ARBA00022664"/>
    </source>
</evidence>
<evidence type="ECO:0000256" key="2">
    <source>
        <dbReference type="PROSITE-ProRule" id="PRU00047"/>
    </source>
</evidence>
<dbReference type="OrthoDB" id="7691805at2759"/>
<dbReference type="PROSITE" id="PS50158">
    <property type="entry name" value="ZF_CCHC"/>
    <property type="match status" value="1"/>
</dbReference>
<keyword evidence="2" id="KW-0479">Metal-binding</keyword>
<comment type="caution">
    <text evidence="4">The sequence shown here is derived from an EMBL/GenBank/DDBJ whole genome shotgun (WGS) entry which is preliminary data.</text>
</comment>
<proteinExistence type="predicted"/>
<dbReference type="GO" id="GO:0008270">
    <property type="term" value="F:zinc ion binding"/>
    <property type="evidence" value="ECO:0007669"/>
    <property type="project" value="UniProtKB-KW"/>
</dbReference>
<dbReference type="GO" id="GO:0003676">
    <property type="term" value="F:nucleic acid binding"/>
    <property type="evidence" value="ECO:0007669"/>
    <property type="project" value="InterPro"/>
</dbReference>
<gene>
    <name evidence="4" type="ORF">EHS25_005720</name>
</gene>
<evidence type="ECO:0000313" key="4">
    <source>
        <dbReference type="EMBL" id="RSH83010.1"/>
    </source>
</evidence>
<protein>
    <recommendedName>
        <fullName evidence="3">CCHC-type domain-containing protein</fullName>
    </recommendedName>
</protein>
<dbReference type="GO" id="GO:0006397">
    <property type="term" value="P:mRNA processing"/>
    <property type="evidence" value="ECO:0007669"/>
    <property type="project" value="UniProtKB-KW"/>
</dbReference>
<dbReference type="InterPro" id="IPR036875">
    <property type="entry name" value="Znf_CCHC_sf"/>
</dbReference>
<organism evidence="4 5">
    <name type="scientific">Saitozyma podzolica</name>
    <dbReference type="NCBI Taxonomy" id="1890683"/>
    <lineage>
        <taxon>Eukaryota</taxon>
        <taxon>Fungi</taxon>
        <taxon>Dikarya</taxon>
        <taxon>Basidiomycota</taxon>
        <taxon>Agaricomycotina</taxon>
        <taxon>Tremellomycetes</taxon>
        <taxon>Tremellales</taxon>
        <taxon>Trimorphomycetaceae</taxon>
        <taxon>Saitozyma</taxon>
    </lineage>
</organism>
<dbReference type="EMBL" id="RSCD01000025">
    <property type="protein sequence ID" value="RSH83010.1"/>
    <property type="molecule type" value="Genomic_DNA"/>
</dbReference>
<evidence type="ECO:0000313" key="5">
    <source>
        <dbReference type="Proteomes" id="UP000279259"/>
    </source>
</evidence>
<keyword evidence="2" id="KW-0862">Zinc</keyword>
<accession>A0A427XVY7</accession>
<sequence length="299" mass="32792">MSTTSFTTTNIPKLTHDPTTYAGWRTGFEVALQLADSWNAALGLDAEPDRARWINRAPGATGTVQSSNARAGSAMLEAPEKTSGNAMTVEERKEWEKGSKTTLLLRDDATSEEMAAHVELFSRLIMQAKLVGIGYTSHERAAMFVGTILGPAFRPAIAEINAVEETKGDWPMVLSKYNAESARREARPLVRSTAARGGAVLATVGEPRISREAAEHRRKDRRPDMSKIGCYGCHKTGHYARDCWSKMSTDGIFSDWRRRMLGVIGAVCTSSMGGTGRRGCPLYLLRSPPSGRKVKRLSW</sequence>
<keyword evidence="2" id="KW-0863">Zinc-finger</keyword>
<reference evidence="4 5" key="1">
    <citation type="submission" date="2018-11" db="EMBL/GenBank/DDBJ databases">
        <title>Genome sequence of Saitozyma podzolica DSM 27192.</title>
        <authorList>
            <person name="Aliyu H."/>
            <person name="Gorte O."/>
            <person name="Ochsenreither K."/>
        </authorList>
    </citation>
    <scope>NUCLEOTIDE SEQUENCE [LARGE SCALE GENOMIC DNA]</scope>
    <source>
        <strain evidence="4 5">DSM 27192</strain>
    </source>
</reference>
<dbReference type="Gene3D" id="4.10.60.10">
    <property type="entry name" value="Zinc finger, CCHC-type"/>
    <property type="match status" value="1"/>
</dbReference>
<dbReference type="SUPFAM" id="SSF57756">
    <property type="entry name" value="Retrovirus zinc finger-like domains"/>
    <property type="match status" value="1"/>
</dbReference>
<keyword evidence="5" id="KW-1185">Reference proteome</keyword>
<dbReference type="AlphaFoldDB" id="A0A427XVY7"/>
<dbReference type="SMART" id="SM00343">
    <property type="entry name" value="ZnF_C2HC"/>
    <property type="match status" value="1"/>
</dbReference>
<name>A0A427XVY7_9TREE</name>
<evidence type="ECO:0000259" key="3">
    <source>
        <dbReference type="PROSITE" id="PS50158"/>
    </source>
</evidence>
<feature type="domain" description="CCHC-type" evidence="3">
    <location>
        <begin position="230"/>
        <end position="243"/>
    </location>
</feature>
<dbReference type="Proteomes" id="UP000279259">
    <property type="component" value="Unassembled WGS sequence"/>
</dbReference>
<keyword evidence="1" id="KW-0507">mRNA processing</keyword>